<dbReference type="InterPro" id="IPR043128">
    <property type="entry name" value="Rev_trsase/Diguanyl_cyclase"/>
</dbReference>
<keyword evidence="6" id="KW-1185">Reference proteome</keyword>
<dbReference type="SMART" id="SM00052">
    <property type="entry name" value="EAL"/>
    <property type="match status" value="1"/>
</dbReference>
<dbReference type="Gene3D" id="3.30.70.270">
    <property type="match status" value="1"/>
</dbReference>
<proteinExistence type="predicted"/>
<dbReference type="SMART" id="SM00091">
    <property type="entry name" value="PAS"/>
    <property type="match status" value="1"/>
</dbReference>
<gene>
    <name evidence="5" type="ORF">J2S25_002885</name>
</gene>
<dbReference type="Gene3D" id="3.30.450.20">
    <property type="entry name" value="PAS domain"/>
    <property type="match status" value="1"/>
</dbReference>
<dbReference type="SUPFAM" id="SSF55073">
    <property type="entry name" value="Nucleotide cyclase"/>
    <property type="match status" value="1"/>
</dbReference>
<reference evidence="5 6" key="1">
    <citation type="submission" date="2023-07" db="EMBL/GenBank/DDBJ databases">
        <title>Genomic Encyclopedia of Type Strains, Phase IV (KMG-IV): sequencing the most valuable type-strain genomes for metagenomic binning, comparative biology and taxonomic classification.</title>
        <authorList>
            <person name="Goeker M."/>
        </authorList>
    </citation>
    <scope>NUCLEOTIDE SEQUENCE [LARGE SCALE GENOMIC DNA]</scope>
    <source>
        <strain evidence="5 6">DSM 19598</strain>
    </source>
</reference>
<dbReference type="InterPro" id="IPR013656">
    <property type="entry name" value="PAS_4"/>
</dbReference>
<feature type="transmembrane region" description="Helical" evidence="1">
    <location>
        <begin position="138"/>
        <end position="158"/>
    </location>
</feature>
<dbReference type="Pfam" id="PF00990">
    <property type="entry name" value="GGDEF"/>
    <property type="match status" value="1"/>
</dbReference>
<dbReference type="PROSITE" id="PS50883">
    <property type="entry name" value="EAL"/>
    <property type="match status" value="1"/>
</dbReference>
<feature type="transmembrane region" description="Helical" evidence="1">
    <location>
        <begin position="178"/>
        <end position="200"/>
    </location>
</feature>
<feature type="transmembrane region" description="Helical" evidence="1">
    <location>
        <begin position="47"/>
        <end position="66"/>
    </location>
</feature>
<dbReference type="InterPro" id="IPR000160">
    <property type="entry name" value="GGDEF_dom"/>
</dbReference>
<dbReference type="InterPro" id="IPR035919">
    <property type="entry name" value="EAL_sf"/>
</dbReference>
<evidence type="ECO:0000259" key="4">
    <source>
        <dbReference type="PROSITE" id="PS50887"/>
    </source>
</evidence>
<dbReference type="InterPro" id="IPR035965">
    <property type="entry name" value="PAS-like_dom_sf"/>
</dbReference>
<feature type="domain" description="EAL" evidence="3">
    <location>
        <begin position="531"/>
        <end position="782"/>
    </location>
</feature>
<organism evidence="5 6">
    <name type="scientific">Mesobacillus stamsii</name>
    <dbReference type="NCBI Taxonomy" id="225347"/>
    <lineage>
        <taxon>Bacteria</taxon>
        <taxon>Bacillati</taxon>
        <taxon>Bacillota</taxon>
        <taxon>Bacilli</taxon>
        <taxon>Bacillales</taxon>
        <taxon>Bacillaceae</taxon>
        <taxon>Mesobacillus</taxon>
    </lineage>
</organism>
<dbReference type="PROSITE" id="PS50112">
    <property type="entry name" value="PAS"/>
    <property type="match status" value="1"/>
</dbReference>
<dbReference type="PANTHER" id="PTHR44757">
    <property type="entry name" value="DIGUANYLATE CYCLASE DGCP"/>
    <property type="match status" value="1"/>
</dbReference>
<feature type="transmembrane region" description="Helical" evidence="1">
    <location>
        <begin position="6"/>
        <end position="26"/>
    </location>
</feature>
<dbReference type="Pfam" id="PF08448">
    <property type="entry name" value="PAS_4"/>
    <property type="match status" value="1"/>
</dbReference>
<dbReference type="PANTHER" id="PTHR44757:SF2">
    <property type="entry name" value="BIOFILM ARCHITECTURE MAINTENANCE PROTEIN MBAA"/>
    <property type="match status" value="1"/>
</dbReference>
<accession>A0ABU0FXW9</accession>
<dbReference type="Proteomes" id="UP001242313">
    <property type="component" value="Unassembled WGS sequence"/>
</dbReference>
<dbReference type="CDD" id="cd01948">
    <property type="entry name" value="EAL"/>
    <property type="match status" value="1"/>
</dbReference>
<dbReference type="InterPro" id="IPR000014">
    <property type="entry name" value="PAS"/>
</dbReference>
<comment type="caution">
    <text evidence="5">The sequence shown here is derived from an EMBL/GenBank/DDBJ whole genome shotgun (WGS) entry which is preliminary data.</text>
</comment>
<feature type="domain" description="PAS" evidence="2">
    <location>
        <begin position="240"/>
        <end position="311"/>
    </location>
</feature>
<dbReference type="NCBIfam" id="TIGR00229">
    <property type="entry name" value="sensory_box"/>
    <property type="match status" value="1"/>
</dbReference>
<dbReference type="PROSITE" id="PS50887">
    <property type="entry name" value="GGDEF"/>
    <property type="match status" value="1"/>
</dbReference>
<evidence type="ECO:0000259" key="2">
    <source>
        <dbReference type="PROSITE" id="PS50112"/>
    </source>
</evidence>
<feature type="domain" description="GGDEF" evidence="4">
    <location>
        <begin position="392"/>
        <end position="522"/>
    </location>
</feature>
<feature type="transmembrane region" description="Helical" evidence="1">
    <location>
        <begin position="78"/>
        <end position="96"/>
    </location>
</feature>
<dbReference type="CDD" id="cd00130">
    <property type="entry name" value="PAS"/>
    <property type="match status" value="1"/>
</dbReference>
<dbReference type="Pfam" id="PF00563">
    <property type="entry name" value="EAL"/>
    <property type="match status" value="1"/>
</dbReference>
<dbReference type="InterPro" id="IPR001633">
    <property type="entry name" value="EAL_dom"/>
</dbReference>
<protein>
    <submittedName>
        <fullName evidence="5">Diguanylate cyclase (GGDEF)-like protein/PAS domain S-box-containing protein</fullName>
    </submittedName>
</protein>
<sequence length="791" mass="89994">MEIPYMYIFDVKTFALTTVFLIISLLMGVEFTRQVKKNPVRKKRRSILYSLLLAAIFLLTHLFVIISADIPFSTDNFYLFLLLFFGICSLGAYSAMRLLQSDIATTPQYIYTSMLIATTILFAEYTAFHLIFSDATEIQWMLAMLSTLMVTVTSFLLVRFIIQITNEDLYEFIKKYKYLGSIFGGMALGGIPYIVLTSMIPTTEEAGFQSFLAPFLYMAAANFLFMLIPDLFGEKLILKNVQSHLSLFSHNPDSVFRVDLQGMILNVNKEAVELTGYTASELTGLDFIELIADREESEKIRRYYRKVLSGETKVIETTLKKADLTSAEVRITAVRIIVRNTTIGVFGIVRDITEQKKTDKMIKYLAYHDDLTNLPNRRQLEKVMARLDSKGEIFSLIYLDFNRFKRINDTFGHSFGDQILEQIGRQLAKVTPGNCLASRIGGDEFAILVTKGNKPERVADEVVKAFQTPVFAGGMEFLITASIGIARFPDDTSDLEVLLKYADMAMYKAKQNGTNDFQFFDKSMVDQDVNKFELENDLRNAIKNDSLTVYYQPKYNANTNNITGAEALARWKHPRHGMIPPGVFIPIAEEANLIVSLERMIIRQVFSQLVVWKGQKYQVPRTSINISIIHFYQEDFVKFMHQSLIEYDLSGELIEIEVTESIMIKKEDGINEQLQALREMGIEVSIDDFGTGYSSLSYLSKLSVDRLKIDQSFVAHSQENSEIISTIVSMATNLNLKVIAEGVETESQIDLLKSLGCQEVQGYYYSPPLPSAEYETKMNREFPENEHVLLT</sequence>
<evidence type="ECO:0000256" key="1">
    <source>
        <dbReference type="SAM" id="Phobius"/>
    </source>
</evidence>
<keyword evidence="1" id="KW-1133">Transmembrane helix</keyword>
<name>A0ABU0FXW9_9BACI</name>
<dbReference type="Gene3D" id="3.20.20.450">
    <property type="entry name" value="EAL domain"/>
    <property type="match status" value="1"/>
</dbReference>
<dbReference type="SMART" id="SM00267">
    <property type="entry name" value="GGDEF"/>
    <property type="match status" value="1"/>
</dbReference>
<feature type="transmembrane region" description="Helical" evidence="1">
    <location>
        <begin position="108"/>
        <end position="132"/>
    </location>
</feature>
<evidence type="ECO:0000259" key="3">
    <source>
        <dbReference type="PROSITE" id="PS50883"/>
    </source>
</evidence>
<keyword evidence="1" id="KW-0472">Membrane</keyword>
<dbReference type="InterPro" id="IPR029787">
    <property type="entry name" value="Nucleotide_cyclase"/>
</dbReference>
<dbReference type="SUPFAM" id="SSF141868">
    <property type="entry name" value="EAL domain-like"/>
    <property type="match status" value="1"/>
</dbReference>
<dbReference type="SUPFAM" id="SSF55785">
    <property type="entry name" value="PYP-like sensor domain (PAS domain)"/>
    <property type="match status" value="1"/>
</dbReference>
<evidence type="ECO:0000313" key="5">
    <source>
        <dbReference type="EMBL" id="MDQ0414675.1"/>
    </source>
</evidence>
<dbReference type="NCBIfam" id="TIGR00254">
    <property type="entry name" value="GGDEF"/>
    <property type="match status" value="1"/>
</dbReference>
<dbReference type="RefSeq" id="WP_307192205.1">
    <property type="nucleotide sequence ID" value="NZ_JAUSUN010000019.1"/>
</dbReference>
<dbReference type="EMBL" id="JAUSUN010000019">
    <property type="protein sequence ID" value="MDQ0414675.1"/>
    <property type="molecule type" value="Genomic_DNA"/>
</dbReference>
<evidence type="ECO:0000313" key="6">
    <source>
        <dbReference type="Proteomes" id="UP001242313"/>
    </source>
</evidence>
<keyword evidence="1" id="KW-0812">Transmembrane</keyword>
<dbReference type="InterPro" id="IPR052155">
    <property type="entry name" value="Biofilm_reg_signaling"/>
</dbReference>
<dbReference type="CDD" id="cd01949">
    <property type="entry name" value="GGDEF"/>
    <property type="match status" value="1"/>
</dbReference>